<proteinExistence type="predicted"/>
<comment type="caution">
    <text evidence="4">The sequence shown here is derived from an EMBL/GenBank/DDBJ whole genome shotgun (WGS) entry which is preliminary data.</text>
</comment>
<keyword evidence="5" id="KW-1185">Reference proteome</keyword>
<dbReference type="RefSeq" id="WP_343785305.1">
    <property type="nucleotide sequence ID" value="NZ_BAAAFH010000003.1"/>
</dbReference>
<evidence type="ECO:0000259" key="3">
    <source>
        <dbReference type="Pfam" id="PF18962"/>
    </source>
</evidence>
<organism evidence="4 5">
    <name type="scientific">Wandonia haliotis</name>
    <dbReference type="NCBI Taxonomy" id="574963"/>
    <lineage>
        <taxon>Bacteria</taxon>
        <taxon>Pseudomonadati</taxon>
        <taxon>Bacteroidota</taxon>
        <taxon>Flavobacteriia</taxon>
        <taxon>Flavobacteriales</taxon>
        <taxon>Crocinitomicaceae</taxon>
        <taxon>Wandonia</taxon>
    </lineage>
</organism>
<reference evidence="4 5" key="1">
    <citation type="journal article" date="2019" name="Int. J. Syst. Evol. Microbiol.">
        <title>The Global Catalogue of Microorganisms (GCM) 10K type strain sequencing project: providing services to taxonomists for standard genome sequencing and annotation.</title>
        <authorList>
            <consortium name="The Broad Institute Genomics Platform"/>
            <consortium name="The Broad Institute Genome Sequencing Center for Infectious Disease"/>
            <person name="Wu L."/>
            <person name="Ma J."/>
        </authorList>
    </citation>
    <scope>NUCLEOTIDE SEQUENCE [LARGE SCALE GENOMIC DNA]</scope>
    <source>
        <strain evidence="4 5">JCM 16083</strain>
    </source>
</reference>
<dbReference type="Proteomes" id="UP001501126">
    <property type="component" value="Unassembled WGS sequence"/>
</dbReference>
<sequence>MKNTLLYAFTLLFSFAASAQSSGVFIHLESDPNVAYNGQTVTISGTEQLVYTNLYIQNVSGATKQYKWERVKLDLSSPAFTDQLCDNEICFDCNGDPWIRPFFYELNDTDSTLFQPKMFFNGGGGYARFRYYVLDENEDRIDWVTVEFTSTLSAGEEALENIEVYPNPSSGMVTVKNASEGASFEVLDMLGKVAYKAPVSAASQKVNLSGLPDGVYFYVVKDKRGNALPARKLIIRKQ</sequence>
<keyword evidence="1 2" id="KW-0732">Signal</keyword>
<feature type="domain" description="Secretion system C-terminal sorting" evidence="3">
    <location>
        <begin position="164"/>
        <end position="235"/>
    </location>
</feature>
<protein>
    <recommendedName>
        <fullName evidence="3">Secretion system C-terminal sorting domain-containing protein</fullName>
    </recommendedName>
</protein>
<dbReference type="InterPro" id="IPR026444">
    <property type="entry name" value="Secre_tail"/>
</dbReference>
<evidence type="ECO:0000313" key="4">
    <source>
        <dbReference type="EMBL" id="GAA0874407.1"/>
    </source>
</evidence>
<accession>A0ABN1MMZ2</accession>
<dbReference type="Pfam" id="PF18962">
    <property type="entry name" value="Por_Secre_tail"/>
    <property type="match status" value="1"/>
</dbReference>
<dbReference type="NCBIfam" id="TIGR04183">
    <property type="entry name" value="Por_Secre_tail"/>
    <property type="match status" value="1"/>
</dbReference>
<feature type="chain" id="PRO_5046765531" description="Secretion system C-terminal sorting domain-containing protein" evidence="2">
    <location>
        <begin position="20"/>
        <end position="238"/>
    </location>
</feature>
<feature type="signal peptide" evidence="2">
    <location>
        <begin position="1"/>
        <end position="19"/>
    </location>
</feature>
<evidence type="ECO:0000313" key="5">
    <source>
        <dbReference type="Proteomes" id="UP001501126"/>
    </source>
</evidence>
<evidence type="ECO:0000256" key="1">
    <source>
        <dbReference type="ARBA" id="ARBA00022729"/>
    </source>
</evidence>
<dbReference type="EMBL" id="BAAAFH010000003">
    <property type="protein sequence ID" value="GAA0874407.1"/>
    <property type="molecule type" value="Genomic_DNA"/>
</dbReference>
<evidence type="ECO:0000256" key="2">
    <source>
        <dbReference type="SAM" id="SignalP"/>
    </source>
</evidence>
<name>A0ABN1MMZ2_9FLAO</name>
<gene>
    <name evidence="4" type="ORF">GCM10009118_08150</name>
</gene>